<dbReference type="InterPro" id="IPR011059">
    <property type="entry name" value="Metal-dep_hydrolase_composite"/>
</dbReference>
<dbReference type="SUPFAM" id="SSF54001">
    <property type="entry name" value="Cysteine proteinases"/>
    <property type="match status" value="1"/>
</dbReference>
<dbReference type="SUPFAM" id="SSF51556">
    <property type="entry name" value="Metallo-dependent hydrolases"/>
    <property type="match status" value="1"/>
</dbReference>
<dbReference type="PROSITE" id="PS50802">
    <property type="entry name" value="OTU"/>
    <property type="match status" value="1"/>
</dbReference>
<dbReference type="InterPro" id="IPR038765">
    <property type="entry name" value="Papain-like_cys_pep_sf"/>
</dbReference>
<feature type="compositionally biased region" description="Polar residues" evidence="1">
    <location>
        <begin position="126"/>
        <end position="142"/>
    </location>
</feature>
<dbReference type="Gene3D" id="2.30.40.10">
    <property type="entry name" value="Urease, subunit C, domain 1"/>
    <property type="match status" value="1"/>
</dbReference>
<keyword evidence="4" id="KW-1185">Reference proteome</keyword>
<dbReference type="InterPro" id="IPR013108">
    <property type="entry name" value="Amidohydro_3"/>
</dbReference>
<proteinExistence type="predicted"/>
<gene>
    <name evidence="3" type="primary">FGENESH: predicted gene_12.210</name>
    <name evidence="3" type="ORF">BN2166_0060500</name>
</gene>
<dbReference type="PANTHER" id="PTHR22642:SF20">
    <property type="entry name" value="AMIDOHYDROLASE 3 DOMAIN-CONTAINING PROTEIN"/>
    <property type="match status" value="1"/>
</dbReference>
<dbReference type="CDD" id="cd01300">
    <property type="entry name" value="YtcJ_like"/>
    <property type="match status" value="1"/>
</dbReference>
<feature type="region of interest" description="Disordered" evidence="1">
    <location>
        <begin position="76"/>
        <end position="145"/>
    </location>
</feature>
<feature type="domain" description="OTU" evidence="2">
    <location>
        <begin position="224"/>
        <end position="366"/>
    </location>
</feature>
<dbReference type="InterPro" id="IPR032466">
    <property type="entry name" value="Metal_Hydrolase"/>
</dbReference>
<dbReference type="STRING" id="5286.A0A0K3CKJ7"/>
<dbReference type="AlphaFoldDB" id="A0A0K3CKJ7"/>
<evidence type="ECO:0000256" key="1">
    <source>
        <dbReference type="SAM" id="MobiDB-lite"/>
    </source>
</evidence>
<reference evidence="3 4" key="1">
    <citation type="submission" date="2015-07" db="EMBL/GenBank/DDBJ databases">
        <authorList>
            <person name="Cajimat M.N.B."/>
            <person name="Milazzo M.L."/>
            <person name="Fulhorst C.F."/>
        </authorList>
    </citation>
    <scope>NUCLEOTIDE SEQUENCE [LARGE SCALE GENOMIC DNA]</scope>
    <source>
        <strain evidence="3">Single colony</strain>
    </source>
</reference>
<dbReference type="PANTHER" id="PTHR22642">
    <property type="entry name" value="IMIDAZOLONEPROPIONASE"/>
    <property type="match status" value="1"/>
</dbReference>
<dbReference type="SUPFAM" id="SSF51338">
    <property type="entry name" value="Composite domain of metallo-dependent hydrolases"/>
    <property type="match status" value="1"/>
</dbReference>
<feature type="region of interest" description="Disordered" evidence="1">
    <location>
        <begin position="160"/>
        <end position="181"/>
    </location>
</feature>
<dbReference type="Pfam" id="PF02338">
    <property type="entry name" value="OTU"/>
    <property type="match status" value="1"/>
</dbReference>
<accession>A0A0K3CKJ7</accession>
<dbReference type="CDD" id="cd22748">
    <property type="entry name" value="OTU_OTUD6-like"/>
    <property type="match status" value="1"/>
</dbReference>
<dbReference type="Proteomes" id="UP000199069">
    <property type="component" value="Unassembled WGS sequence"/>
</dbReference>
<evidence type="ECO:0000313" key="3">
    <source>
        <dbReference type="EMBL" id="CTR10189.1"/>
    </source>
</evidence>
<evidence type="ECO:0000313" key="4">
    <source>
        <dbReference type="Proteomes" id="UP000199069"/>
    </source>
</evidence>
<protein>
    <submittedName>
        <fullName evidence="3">BY PROTMAP: gi|342321166|gb|EGU13101.1| Amidohydrolase family protein [Rhodotorula glutinis ATCC 204091]</fullName>
    </submittedName>
</protein>
<dbReference type="EMBL" id="CWKI01000012">
    <property type="protein sequence ID" value="CTR10189.1"/>
    <property type="molecule type" value="Genomic_DNA"/>
</dbReference>
<sequence length="938" mass="101767">MTDSSPAAAAHHEHNKETLVAAAAAVSPPPPALNPLLARGKLKKPAKGGSAGKGKGKAKIVKDVYEAKQDELEVVSAGGVGGGEEGEVLDLADQLLEQLGGQLEDDAGDAVPPPAPSKSEPPSRGTPLSPSSTLTANSQGSGHSAREMFQGFKEDLKDAFLPSRQNPNGNGERKMGRQQARKLRKANAFEQSRQEAAAEVAADNDRSVEMEKEAISAQCRKLKVMIKEIEPDGHCMYSAVADQVNFLKLAPSKENYQSIRQNAAAYMRTHPDEFLPFLPSELDPDNMMSPEEFAKYCNTVERTAEWGGEPEIRALSLHYQAPVIVVQAGTDMVEHGSDFPRERAMLISYHRKMYGLGEHYNSLRPTTHGAPHVLPPAPTMLHLFLNGRIFTADDASDDLAEALVVGDDGKVEFVGDASTASSRYPAAPSTDLEGRCVIPGVIDAHSHLGMLGGSLLKPDLIHAQSLADIERILVDFRRRSPDAKRLLGRAWRFDSLVDEAGKIQPPSRHFLDRILPGVPVYLDSMDLHSVWCSTAAFEEMGIDGSIQDPKGGRFERDASGSLTGLVLENAVVDHVWCFLAAQLTQQERHDALDAAFSSYLATGVTGAIDMAMSPPDLEALEVYYHASGDKLPIRVAAHWLISPEGTEADRITRVREAIQHRDRLASCAPYLRVVGIKVITDGVIDACTAYIKDAYADGSRADPIWTFEELAPVLVEADKAGLQIACHAIGDAAVSVALDALEHTFAVNGPRQDRRHRLEHMELISPEDVHRLARLQITASLQPVHADPVIAPNWHAQLNYDERTKQAFAWDQFRTAGCRIALGTDAPTAPHFTLPNMYVATTRRSALEPDMPWPPPLKQLAKYGHTVFSLRDALIGATRGAAHSCHSDAEVGVLAPGRSADFAVLSIDPFKDGVDCLAEAQDAVVETWVAGKRVFSRA</sequence>
<organism evidence="3 4">
    <name type="scientific">Rhodotorula toruloides</name>
    <name type="common">Yeast</name>
    <name type="synonym">Rhodosporidium toruloides</name>
    <dbReference type="NCBI Taxonomy" id="5286"/>
    <lineage>
        <taxon>Eukaryota</taxon>
        <taxon>Fungi</taxon>
        <taxon>Dikarya</taxon>
        <taxon>Basidiomycota</taxon>
        <taxon>Pucciniomycotina</taxon>
        <taxon>Microbotryomycetes</taxon>
        <taxon>Sporidiobolales</taxon>
        <taxon>Sporidiobolaceae</taxon>
        <taxon>Rhodotorula</taxon>
    </lineage>
</organism>
<feature type="compositionally biased region" description="Low complexity" evidence="1">
    <location>
        <begin position="91"/>
        <end position="102"/>
    </location>
</feature>
<dbReference type="Gene3D" id="3.90.70.80">
    <property type="match status" value="1"/>
</dbReference>
<feature type="region of interest" description="Disordered" evidence="1">
    <location>
        <begin position="1"/>
        <end position="59"/>
    </location>
</feature>
<dbReference type="InterPro" id="IPR033932">
    <property type="entry name" value="YtcJ-like"/>
</dbReference>
<dbReference type="Pfam" id="PF07969">
    <property type="entry name" value="Amidohydro_3"/>
    <property type="match status" value="1"/>
</dbReference>
<dbReference type="GO" id="GO:0016810">
    <property type="term" value="F:hydrolase activity, acting on carbon-nitrogen (but not peptide) bonds"/>
    <property type="evidence" value="ECO:0007669"/>
    <property type="project" value="InterPro"/>
</dbReference>
<dbReference type="Gene3D" id="3.10.310.70">
    <property type="match status" value="1"/>
</dbReference>
<name>A0A0K3CKJ7_RHOTO</name>
<dbReference type="InterPro" id="IPR003323">
    <property type="entry name" value="OTU_dom"/>
</dbReference>
<evidence type="ECO:0000259" key="2">
    <source>
        <dbReference type="PROSITE" id="PS50802"/>
    </source>
</evidence>
<dbReference type="Gene3D" id="3.20.20.140">
    <property type="entry name" value="Metal-dependent hydrolases"/>
    <property type="match status" value="1"/>
</dbReference>
<keyword evidence="3" id="KW-0378">Hydrolase</keyword>